<dbReference type="PROSITE" id="PS51318">
    <property type="entry name" value="TAT"/>
    <property type="match status" value="1"/>
</dbReference>
<evidence type="ECO:0000256" key="3">
    <source>
        <dbReference type="ARBA" id="ARBA00022617"/>
    </source>
</evidence>
<dbReference type="EC" id="1.11.1.-" evidence="7"/>
<evidence type="ECO:0000313" key="10">
    <source>
        <dbReference type="EMBL" id="MCP9272878.1"/>
    </source>
</evidence>
<keyword evidence="5 7" id="KW-0560">Oxidoreductase</keyword>
<evidence type="ECO:0000259" key="9">
    <source>
        <dbReference type="SMART" id="SM01060"/>
    </source>
</evidence>
<dbReference type="GO" id="GO:0004601">
    <property type="term" value="F:peroxidase activity"/>
    <property type="evidence" value="ECO:0007669"/>
    <property type="project" value="UniProtKB-KW"/>
</dbReference>
<feature type="domain" description="Catalase core" evidence="9">
    <location>
        <begin position="39"/>
        <end position="358"/>
    </location>
</feature>
<evidence type="ECO:0000313" key="11">
    <source>
        <dbReference type="Proteomes" id="UP001651690"/>
    </source>
</evidence>
<keyword evidence="11" id="KW-1185">Reference proteome</keyword>
<proteinExistence type="inferred from homology"/>
<keyword evidence="2 7" id="KW-0575">Peroxidase</keyword>
<dbReference type="InterPro" id="IPR024168">
    <property type="entry name" value="Catalase_SrpA-type_pred"/>
</dbReference>
<dbReference type="SMART" id="SM01060">
    <property type="entry name" value="Catalase"/>
    <property type="match status" value="1"/>
</dbReference>
<dbReference type="RefSeq" id="WP_255060122.1">
    <property type="nucleotide sequence ID" value="NZ_JANDBD010000004.1"/>
</dbReference>
<dbReference type="PANTHER" id="PTHR11465">
    <property type="entry name" value="CATALASE"/>
    <property type="match status" value="1"/>
</dbReference>
<protein>
    <recommendedName>
        <fullName evidence="7">Catalase-related peroxidase</fullName>
        <ecNumber evidence="7">1.11.1.-</ecNumber>
    </recommendedName>
</protein>
<keyword evidence="3 7" id="KW-0349">Heme</keyword>
<organism evidence="10 11">
    <name type="scientific">Mycolicibacterium arenosum</name>
    <dbReference type="NCBI Taxonomy" id="2952157"/>
    <lineage>
        <taxon>Bacteria</taxon>
        <taxon>Bacillati</taxon>
        <taxon>Actinomycetota</taxon>
        <taxon>Actinomycetes</taxon>
        <taxon>Mycobacteriales</taxon>
        <taxon>Mycobacteriaceae</taxon>
        <taxon>Mycolicibacterium</taxon>
    </lineage>
</organism>
<dbReference type="InterPro" id="IPR011614">
    <property type="entry name" value="Catalase_core"/>
</dbReference>
<keyword evidence="6 7" id="KW-0408">Iron</keyword>
<dbReference type="Proteomes" id="UP001651690">
    <property type="component" value="Unassembled WGS sequence"/>
</dbReference>
<dbReference type="InterPro" id="IPR020835">
    <property type="entry name" value="Catalase_sf"/>
</dbReference>
<reference evidence="10 11" key="1">
    <citation type="submission" date="2022-06" db="EMBL/GenBank/DDBJ databases">
        <title>Mycolicibacterium sp. CAU 1645 isolated from seawater.</title>
        <authorList>
            <person name="Kim W."/>
        </authorList>
    </citation>
    <scope>NUCLEOTIDE SEQUENCE [LARGE SCALE GENOMIC DNA]</scope>
    <source>
        <strain evidence="10 11">CAU 1645</strain>
    </source>
</reference>
<evidence type="ECO:0000256" key="1">
    <source>
        <dbReference type="ARBA" id="ARBA00005329"/>
    </source>
</evidence>
<accession>A0ABT1M149</accession>
<feature type="transmembrane region" description="Helical" evidence="8">
    <location>
        <begin position="21"/>
        <end position="42"/>
    </location>
</feature>
<keyword evidence="8" id="KW-0472">Membrane</keyword>
<comment type="function">
    <text evidence="7">Has an organic peroxide-dependent peroxidase activity.</text>
</comment>
<evidence type="ECO:0000256" key="6">
    <source>
        <dbReference type="ARBA" id="ARBA00023004"/>
    </source>
</evidence>
<evidence type="ECO:0000256" key="4">
    <source>
        <dbReference type="ARBA" id="ARBA00022723"/>
    </source>
</evidence>
<comment type="cofactor">
    <cofactor evidence="7">
        <name>heme</name>
        <dbReference type="ChEBI" id="CHEBI:30413"/>
    </cofactor>
</comment>
<dbReference type="EMBL" id="JANDBD010000004">
    <property type="protein sequence ID" value="MCP9272878.1"/>
    <property type="molecule type" value="Genomic_DNA"/>
</dbReference>
<dbReference type="Gene3D" id="1.20.1280.120">
    <property type="match status" value="1"/>
</dbReference>
<sequence length="359" mass="37911">MDQPPRPALTWRGTAVSRRSLLLGLGAVTAFLAIDLGAVAYANNVIGDRFTRQAIIDRFQRIFGLHPGFRRNHAKGVAVSGRFDSTGAGRELSSAKVFAAGTSPVIGRFSLGGGNPTAPDNPATVRGLGLAIGFPGGQQWRTAMVNLPVFPVNSPEAFYDQLLASAPDPATGKPDPDAMAAFLAKYPATAAATKILKEHPPTSGFTDSTFSSLNTFLFVTDSGTTPVRWVFVPRQQALPAGKGDNALFDALVRQLKSGPVSWDLHLVVGTAEDPIDSTLPWPADRRVVTAGTLTLTTIETEAQGNARDVNFDPLVLPDGIEPSDDPLLAARSAVYAASYRLRAGEPKSPSAITVDEVAP</sequence>
<evidence type="ECO:0000256" key="5">
    <source>
        <dbReference type="ARBA" id="ARBA00023002"/>
    </source>
</evidence>
<dbReference type="PROSITE" id="PS51402">
    <property type="entry name" value="CATALASE_3"/>
    <property type="match status" value="1"/>
</dbReference>
<dbReference type="Gene3D" id="2.40.180.10">
    <property type="entry name" value="Catalase core domain"/>
    <property type="match status" value="1"/>
</dbReference>
<dbReference type="PIRSF" id="PIRSF000296">
    <property type="entry name" value="SrpA"/>
    <property type="match status" value="1"/>
</dbReference>
<dbReference type="InterPro" id="IPR018028">
    <property type="entry name" value="Catalase"/>
</dbReference>
<evidence type="ECO:0000256" key="2">
    <source>
        <dbReference type="ARBA" id="ARBA00022559"/>
    </source>
</evidence>
<dbReference type="CDD" id="cd08153">
    <property type="entry name" value="srpA_like"/>
    <property type="match status" value="1"/>
</dbReference>
<gene>
    <name evidence="10" type="ORF">NM203_11850</name>
</gene>
<comment type="caution">
    <text evidence="10">The sequence shown here is derived from an EMBL/GenBank/DDBJ whole genome shotgun (WGS) entry which is preliminary data.</text>
</comment>
<keyword evidence="8" id="KW-1133">Transmembrane helix</keyword>
<dbReference type="InterPro" id="IPR006311">
    <property type="entry name" value="TAT_signal"/>
</dbReference>
<comment type="similarity">
    <text evidence="1 7">Belongs to the catalase family.</text>
</comment>
<dbReference type="Pfam" id="PF00199">
    <property type="entry name" value="Catalase"/>
    <property type="match status" value="1"/>
</dbReference>
<dbReference type="PANTHER" id="PTHR11465:SF9">
    <property type="entry name" value="CATALASE"/>
    <property type="match status" value="1"/>
</dbReference>
<evidence type="ECO:0000256" key="7">
    <source>
        <dbReference type="PIRNR" id="PIRNR000296"/>
    </source>
</evidence>
<dbReference type="SUPFAM" id="SSF56634">
    <property type="entry name" value="Heme-dependent catalase-like"/>
    <property type="match status" value="1"/>
</dbReference>
<evidence type="ECO:0000256" key="8">
    <source>
        <dbReference type="SAM" id="Phobius"/>
    </source>
</evidence>
<name>A0ABT1M149_9MYCO</name>
<keyword evidence="4 7" id="KW-0479">Metal-binding</keyword>
<keyword evidence="8" id="KW-0812">Transmembrane</keyword>